<dbReference type="Gene3D" id="3.40.50.1820">
    <property type="entry name" value="alpha/beta hydrolase"/>
    <property type="match status" value="1"/>
</dbReference>
<feature type="region of interest" description="Disordered" evidence="1">
    <location>
        <begin position="262"/>
        <end position="284"/>
    </location>
</feature>
<dbReference type="EMBL" id="JACAZH010000008">
    <property type="protein sequence ID" value="KAF7360959.1"/>
    <property type="molecule type" value="Genomic_DNA"/>
</dbReference>
<keyword evidence="3" id="KW-1185">Reference proteome</keyword>
<feature type="compositionally biased region" description="Polar residues" evidence="1">
    <location>
        <begin position="271"/>
        <end position="280"/>
    </location>
</feature>
<comment type="caution">
    <text evidence="2">The sequence shown here is derived from an EMBL/GenBank/DDBJ whole genome shotgun (WGS) entry which is preliminary data.</text>
</comment>
<dbReference type="AlphaFoldDB" id="A0A8H6YL04"/>
<organism evidence="2 3">
    <name type="scientific">Mycena sanguinolenta</name>
    <dbReference type="NCBI Taxonomy" id="230812"/>
    <lineage>
        <taxon>Eukaryota</taxon>
        <taxon>Fungi</taxon>
        <taxon>Dikarya</taxon>
        <taxon>Basidiomycota</taxon>
        <taxon>Agaricomycotina</taxon>
        <taxon>Agaricomycetes</taxon>
        <taxon>Agaricomycetidae</taxon>
        <taxon>Agaricales</taxon>
        <taxon>Marasmiineae</taxon>
        <taxon>Mycenaceae</taxon>
        <taxon>Mycena</taxon>
    </lineage>
</organism>
<proteinExistence type="predicted"/>
<gene>
    <name evidence="2" type="ORF">MSAN_01126000</name>
</gene>
<protein>
    <submittedName>
        <fullName evidence="2">Uncharacterized protein</fullName>
    </submittedName>
</protein>
<accession>A0A8H6YL04</accession>
<reference evidence="2" key="1">
    <citation type="submission" date="2020-05" db="EMBL/GenBank/DDBJ databases">
        <title>Mycena genomes resolve the evolution of fungal bioluminescence.</title>
        <authorList>
            <person name="Tsai I.J."/>
        </authorList>
    </citation>
    <scope>NUCLEOTIDE SEQUENCE</scope>
    <source>
        <strain evidence="2">160909Yilan</strain>
    </source>
</reference>
<name>A0A8H6YL04_9AGAR</name>
<dbReference type="InterPro" id="IPR029058">
    <property type="entry name" value="AB_hydrolase_fold"/>
</dbReference>
<sequence length="364" mass="40832">MQAGKTLHHRVREALAVDWQSHGEAGVLNRDLLPEDGVCASSLHSYFPFTDWMRRAQRRLNGATQSQHSSAPHIFLGRRIVGIGHSGGAGTLHCAVTQISPRIPFHIPHPHRANHGHPCALRSHHGAAHPRHRQRDAPQARYMVEPRGGCRAREPWRRWNKTVFALFIEHGLVPTTGSGEATLKCDRRHEARGMADVEPHMAAVEVLGRIGGRMPVHLVWANGSELMYVPCILLLFPSLPIMRYTFSFSYYASPREANPDTAREECKTRSQRSPMSTQTGTKRRTVAASRRLRGLRAGIECVSPLFLPSFWHAFASFRLEFDSYWPTARRVLQIVQESPDDVARAICCTLDSISVTDGGEQSRL</sequence>
<evidence type="ECO:0000313" key="3">
    <source>
        <dbReference type="Proteomes" id="UP000623467"/>
    </source>
</evidence>
<dbReference type="OrthoDB" id="94039at2759"/>
<dbReference type="Proteomes" id="UP000623467">
    <property type="component" value="Unassembled WGS sequence"/>
</dbReference>
<evidence type="ECO:0000256" key="1">
    <source>
        <dbReference type="SAM" id="MobiDB-lite"/>
    </source>
</evidence>
<evidence type="ECO:0000313" key="2">
    <source>
        <dbReference type="EMBL" id="KAF7360959.1"/>
    </source>
</evidence>